<reference evidence="2" key="1">
    <citation type="submission" date="2021-01" db="EMBL/GenBank/DDBJ databases">
        <authorList>
            <person name="Corre E."/>
            <person name="Pelletier E."/>
            <person name="Niang G."/>
            <person name="Scheremetjew M."/>
            <person name="Finn R."/>
            <person name="Kale V."/>
            <person name="Holt S."/>
            <person name="Cochrane G."/>
            <person name="Meng A."/>
            <person name="Brown T."/>
            <person name="Cohen L."/>
        </authorList>
    </citation>
    <scope>NUCLEOTIDE SEQUENCE</scope>
    <source>
        <strain evidence="2">CCMP1756</strain>
    </source>
</reference>
<organism evidence="2">
    <name type="scientific">Pelagomonas calceolata</name>
    <dbReference type="NCBI Taxonomy" id="35677"/>
    <lineage>
        <taxon>Eukaryota</taxon>
        <taxon>Sar</taxon>
        <taxon>Stramenopiles</taxon>
        <taxon>Ochrophyta</taxon>
        <taxon>Pelagophyceae</taxon>
        <taxon>Pelagomonadales</taxon>
        <taxon>Pelagomonadaceae</taxon>
        <taxon>Pelagomonas</taxon>
    </lineage>
</organism>
<evidence type="ECO:0000256" key="1">
    <source>
        <dbReference type="SAM" id="MobiDB-lite"/>
    </source>
</evidence>
<accession>A0A7S4E9F7</accession>
<evidence type="ECO:0000313" key="2">
    <source>
        <dbReference type="EMBL" id="CAE0699406.1"/>
    </source>
</evidence>
<dbReference type="AlphaFoldDB" id="A0A7S4E9F7"/>
<feature type="compositionally biased region" description="Pro residues" evidence="1">
    <location>
        <begin position="35"/>
        <end position="55"/>
    </location>
</feature>
<proteinExistence type="predicted"/>
<sequence length="350" mass="37503">MAPPRGPRKEHQRQATRPPLSPPRSSPTMAAVENPPAPPVLEPVQPSPELVPSPPREGLIPMPIGAMGMPVPPPMFLAGGLAPYPPHYGVPGPYPPFAAMPASLVTNPPPPDTIFQGTVTNFGHFPKDGTASRHCYGFIKVDHTHNEVFVSEQDAPDGYLSQGDRCEFRIVDARTNNRRTGAKQWKATDVVCIQRVTPIPEQRPRRLSRVSPPQSQPDKVKGTLLPPGAFAPLLLDACGCGAHAALLEKAQIDDDILFDTITFEDLQAAGLPSLDARRVIARLEQLKAPSKSLEHSFPPLSNGKAAPPVKEEAGWSQVAKPVVPEAVVPEALPEEPPVIIEAPAPAPAPQ</sequence>
<dbReference type="EMBL" id="HBIW01017209">
    <property type="protein sequence ID" value="CAE0699406.1"/>
    <property type="molecule type" value="Transcribed_RNA"/>
</dbReference>
<feature type="region of interest" description="Disordered" evidence="1">
    <location>
        <begin position="202"/>
        <end position="221"/>
    </location>
</feature>
<feature type="region of interest" description="Disordered" evidence="1">
    <location>
        <begin position="291"/>
        <end position="315"/>
    </location>
</feature>
<feature type="region of interest" description="Disordered" evidence="1">
    <location>
        <begin position="1"/>
        <end position="57"/>
    </location>
</feature>
<name>A0A7S4E9F7_9STRA</name>
<protein>
    <recommendedName>
        <fullName evidence="3">CSD domain-containing protein</fullName>
    </recommendedName>
</protein>
<dbReference type="Gene3D" id="2.40.50.140">
    <property type="entry name" value="Nucleic acid-binding proteins"/>
    <property type="match status" value="1"/>
</dbReference>
<gene>
    <name evidence="2" type="ORF">PCAL00307_LOCUS14842</name>
</gene>
<evidence type="ECO:0008006" key="3">
    <source>
        <dbReference type="Google" id="ProtNLM"/>
    </source>
</evidence>
<dbReference type="InterPro" id="IPR012340">
    <property type="entry name" value="NA-bd_OB-fold"/>
</dbReference>